<dbReference type="RefSeq" id="WP_169786552.1">
    <property type="nucleotide sequence ID" value="NZ_JAUSQY010000001.1"/>
</dbReference>
<evidence type="ECO:0000313" key="1">
    <source>
        <dbReference type="EMBL" id="KQB87004.1"/>
    </source>
</evidence>
<dbReference type="PATRIC" id="fig|1544413.3.peg.50"/>
<comment type="caution">
    <text evidence="1">The sequence shown here is derived from an EMBL/GenBank/DDBJ whole genome shotgun (WGS) entry which is preliminary data.</text>
</comment>
<name>A0A0Q0UFU5_9CORY</name>
<dbReference type="EMBL" id="LKEV01000001">
    <property type="protein sequence ID" value="KQB87004.1"/>
    <property type="molecule type" value="Genomic_DNA"/>
</dbReference>
<accession>A0A0Q0UFU5</accession>
<dbReference type="AlphaFoldDB" id="A0A0Q0UFU5"/>
<dbReference type="Proteomes" id="UP000050488">
    <property type="component" value="Unassembled WGS sequence"/>
</dbReference>
<evidence type="ECO:0000313" key="2">
    <source>
        <dbReference type="Proteomes" id="UP000050488"/>
    </source>
</evidence>
<protein>
    <submittedName>
        <fullName evidence="1">Uncharacterized protein</fullName>
    </submittedName>
</protein>
<organism evidence="1 2">
    <name type="scientific">Corynebacterium lowii</name>
    <dbReference type="NCBI Taxonomy" id="1544413"/>
    <lineage>
        <taxon>Bacteria</taxon>
        <taxon>Bacillati</taxon>
        <taxon>Actinomycetota</taxon>
        <taxon>Actinomycetes</taxon>
        <taxon>Mycobacteriales</taxon>
        <taxon>Corynebacteriaceae</taxon>
        <taxon>Corynebacterium</taxon>
    </lineage>
</organism>
<sequence length="56" mass="6807">MSRIKGELFDAHRQDRIRLLQEDPARYFENAPRLTFRFAESDAEERAARRRRNQKS</sequence>
<keyword evidence="2" id="KW-1185">Reference proteome</keyword>
<gene>
    <name evidence="1" type="ORF">Clow_00049</name>
</gene>
<reference evidence="1 2" key="1">
    <citation type="submission" date="2015-10" db="EMBL/GenBank/DDBJ databases">
        <title>Corynebacteirum lowii and Corynebacterium oculi species nova, derived from human clinical disease and and emended description of Corynebacterium mastiditis.</title>
        <authorList>
            <person name="Bernard K."/>
            <person name="Pacheco A.L."/>
            <person name="Mcdougall C."/>
            <person name="Burtx T."/>
            <person name="Weibe D."/>
            <person name="Tyler S."/>
            <person name="Olson A.B."/>
            <person name="Cnockaert M."/>
            <person name="Eguchi H."/>
            <person name="Kuwahara T."/>
            <person name="Nakayama-Imaohji H."/>
            <person name="Boudewijins M."/>
            <person name="Van Hoecke F."/>
            <person name="Bernier A.-M."/>
            <person name="Vandamme P."/>
        </authorList>
    </citation>
    <scope>NUCLEOTIDE SEQUENCE [LARGE SCALE GENOMIC DNA]</scope>
    <source>
        <strain evidence="1 2">NML 130206</strain>
    </source>
</reference>
<proteinExistence type="predicted"/>